<proteinExistence type="predicted"/>
<dbReference type="EMBL" id="MUGV01000020">
    <property type="protein sequence ID" value="OXA78519.1"/>
    <property type="molecule type" value="Genomic_DNA"/>
</dbReference>
<feature type="region of interest" description="Disordered" evidence="1">
    <location>
        <begin position="160"/>
        <end position="179"/>
    </location>
</feature>
<dbReference type="PANTHER" id="PTHR24023:SF1112">
    <property type="entry name" value="COL_CUTICLE_N DOMAIN-CONTAINING PROTEIN-RELATED"/>
    <property type="match status" value="1"/>
</dbReference>
<sequence length="674" mass="69477">MKNRLLPLFFVLGIYTAHSQVGIGTKTPNASAQLHVYAENSDKGILIPSVKLTSTTDTATITNGNAESLLVFNTNTVSDVKPGYYYWLAGKWNRITISGESGSDIGIIGGNGAPGEPGTPGIPGEINMYIDNVTGIVYVRDPNNSSKWIPLNGKDGRDGIAGAPGLAAGPGEPGRDGTPGAPGAGITTWIDTETGTIYIKDSTTGEWIKVNGNDGKDGVPGGPGVPGKDATPAEGVSIWVDTNTKIVYIKDPASGQWIQISGNNGKDGLDGSNGLTGGNGVPGAPGTPGIPGEIKMYIDNVTGIVYVRDPNDASKWIPLNGKDGKDGIAGAPGFAAGPGEPGKDGTPGAPGEGITTWIDTTTGIVYIKDTTTGEWVQVSGKNGKDGADGKVETAEGNGSPGNKGEDGYPGEGINLYTDITNNIVYVQNTDGTWTSINGAKGDKGDSFKYTDFTSDQLAGLKGETGPQGPEGPIGEPGTPAINYTAGTGISINGTVISAIPTATSITGGQSLTSNTPGILSVTGGDDVLLKAASLDILPATVDGQVLTTVVEGTTKKVEWRSPASNNVMGIHLTSVNYTILPTDYTIIATHLDNDITITLPDAASNSGRILVINQMDVTNDSGAEVTVKFNLPVVYSDTVRKNQIISDYYSTSTGGSLKVTLQSDGNNWYVISFM</sequence>
<feature type="compositionally biased region" description="Low complexity" evidence="1">
    <location>
        <begin position="160"/>
        <end position="170"/>
    </location>
</feature>
<dbReference type="Gene3D" id="1.20.5.320">
    <property type="entry name" value="6-Phosphogluconate Dehydrogenase, domain 3"/>
    <property type="match status" value="3"/>
</dbReference>
<dbReference type="RefSeq" id="WP_074661768.1">
    <property type="nucleotide sequence ID" value="NZ_MUGV01000020.1"/>
</dbReference>
<protein>
    <recommendedName>
        <fullName evidence="4">Collagen triple helix repeat-containing protein</fullName>
    </recommendedName>
</protein>
<evidence type="ECO:0000256" key="1">
    <source>
        <dbReference type="SAM" id="MobiDB-lite"/>
    </source>
</evidence>
<feature type="region of interest" description="Disordered" evidence="1">
    <location>
        <begin position="378"/>
        <end position="409"/>
    </location>
</feature>
<name>A0ABX4BQ21_FLAFR</name>
<organism evidence="2 3">
    <name type="scientific">Flavobacterium frigidimaris</name>
    <dbReference type="NCBI Taxonomy" id="262320"/>
    <lineage>
        <taxon>Bacteria</taxon>
        <taxon>Pseudomonadati</taxon>
        <taxon>Bacteroidota</taxon>
        <taxon>Flavobacteriia</taxon>
        <taxon>Flavobacteriales</taxon>
        <taxon>Flavobacteriaceae</taxon>
        <taxon>Flavobacterium</taxon>
    </lineage>
</organism>
<keyword evidence="3" id="KW-1185">Reference proteome</keyword>
<gene>
    <name evidence="2" type="ORF">B0A65_12320</name>
</gene>
<dbReference type="Proteomes" id="UP000198382">
    <property type="component" value="Unassembled WGS sequence"/>
</dbReference>
<reference evidence="2 3" key="1">
    <citation type="submission" date="2016-11" db="EMBL/GenBank/DDBJ databases">
        <title>Whole genomes of Flavobacteriaceae.</title>
        <authorList>
            <person name="Stine C."/>
            <person name="Li C."/>
            <person name="Tadesse D."/>
        </authorList>
    </citation>
    <scope>NUCLEOTIDE SEQUENCE [LARGE SCALE GENOMIC DNA]</scope>
    <source>
        <strain evidence="2 3">DSM 15937</strain>
    </source>
</reference>
<evidence type="ECO:0000313" key="2">
    <source>
        <dbReference type="EMBL" id="OXA78519.1"/>
    </source>
</evidence>
<evidence type="ECO:0008006" key="4">
    <source>
        <dbReference type="Google" id="ProtNLM"/>
    </source>
</evidence>
<feature type="compositionally biased region" description="Basic and acidic residues" evidence="1">
    <location>
        <begin position="382"/>
        <end position="393"/>
    </location>
</feature>
<evidence type="ECO:0000313" key="3">
    <source>
        <dbReference type="Proteomes" id="UP000198382"/>
    </source>
</evidence>
<dbReference type="InterPro" id="IPR050149">
    <property type="entry name" value="Collagen_superfamily"/>
</dbReference>
<dbReference type="PANTHER" id="PTHR24023">
    <property type="entry name" value="COLLAGEN ALPHA"/>
    <property type="match status" value="1"/>
</dbReference>
<comment type="caution">
    <text evidence="2">The sequence shown here is derived from an EMBL/GenBank/DDBJ whole genome shotgun (WGS) entry which is preliminary data.</text>
</comment>
<feature type="region of interest" description="Disordered" evidence="1">
    <location>
        <begin position="212"/>
        <end position="233"/>
    </location>
</feature>
<accession>A0ABX4BQ21</accession>